<dbReference type="Gene3D" id="3.90.550.10">
    <property type="entry name" value="Spore Coat Polysaccharide Biosynthesis Protein SpsA, Chain A"/>
    <property type="match status" value="1"/>
</dbReference>
<dbReference type="InterPro" id="IPR003329">
    <property type="entry name" value="Cytidylyl_trans"/>
</dbReference>
<protein>
    <recommendedName>
        <fullName evidence="3">Acylneuraminate cytidylyltransferase</fullName>
    </recommendedName>
</protein>
<sequence length="257" mass="29972">MKTAIFIPVRAKATRLKNKPLLEIKGKNVLEHFIERMKLARGANSIVICTTLNPEDEQIVQIAKKQEVDYFQGSESDILGRFYNAALKFRPDLIVIAECDDVFTSRTYIGRIILEAKKGEYDYINVKDLPFGTNPRVFTFEALKKVYDAKDDLNTETGWEKYFTESGLFKVKTLEVQEDFLKDKELRLTLDYPQDFEIIKRIYDELYTGSEGFGLKEIIGLVRKNPELKRINYHLQEEYMKRFNKKSVKVKIKNGSK</sequence>
<dbReference type="STRING" id="1801990.A2V69_00240"/>
<comment type="caution">
    <text evidence="1">The sequence shown here is derived from an EMBL/GenBank/DDBJ whole genome shotgun (WGS) entry which is preliminary data.</text>
</comment>
<dbReference type="Pfam" id="PF02348">
    <property type="entry name" value="CTP_transf_3"/>
    <property type="match status" value="1"/>
</dbReference>
<dbReference type="PANTHER" id="PTHR42866:SF1">
    <property type="entry name" value="SPORE COAT POLYSACCHARIDE BIOSYNTHESIS PROTEIN SPSF"/>
    <property type="match status" value="1"/>
</dbReference>
<organism evidence="1 2">
    <name type="scientific">Candidatus Portnoybacteria bacterium RBG_13_40_8</name>
    <dbReference type="NCBI Taxonomy" id="1801990"/>
    <lineage>
        <taxon>Bacteria</taxon>
        <taxon>Candidatus Portnoyibacteriota</taxon>
    </lineage>
</organism>
<dbReference type="Proteomes" id="UP000177810">
    <property type="component" value="Unassembled WGS sequence"/>
</dbReference>
<name>A0A1G2F3S8_9BACT</name>
<reference evidence="1 2" key="1">
    <citation type="journal article" date="2016" name="Nat. Commun.">
        <title>Thousands of microbial genomes shed light on interconnected biogeochemical processes in an aquifer system.</title>
        <authorList>
            <person name="Anantharaman K."/>
            <person name="Brown C.T."/>
            <person name="Hug L.A."/>
            <person name="Sharon I."/>
            <person name="Castelle C.J."/>
            <person name="Probst A.J."/>
            <person name="Thomas B.C."/>
            <person name="Singh A."/>
            <person name="Wilkins M.J."/>
            <person name="Karaoz U."/>
            <person name="Brodie E.L."/>
            <person name="Williams K.H."/>
            <person name="Hubbard S.S."/>
            <person name="Banfield J.F."/>
        </authorList>
    </citation>
    <scope>NUCLEOTIDE SEQUENCE [LARGE SCALE GENOMIC DNA]</scope>
</reference>
<proteinExistence type="predicted"/>
<dbReference type="GO" id="GO:0005829">
    <property type="term" value="C:cytosol"/>
    <property type="evidence" value="ECO:0007669"/>
    <property type="project" value="TreeGrafter"/>
</dbReference>
<evidence type="ECO:0000313" key="2">
    <source>
        <dbReference type="Proteomes" id="UP000177810"/>
    </source>
</evidence>
<evidence type="ECO:0008006" key="3">
    <source>
        <dbReference type="Google" id="ProtNLM"/>
    </source>
</evidence>
<dbReference type="InterPro" id="IPR029044">
    <property type="entry name" value="Nucleotide-diphossugar_trans"/>
</dbReference>
<evidence type="ECO:0000313" key="1">
    <source>
        <dbReference type="EMBL" id="OGZ32201.1"/>
    </source>
</evidence>
<accession>A0A1G2F3S8</accession>
<gene>
    <name evidence="1" type="ORF">A2V69_00240</name>
</gene>
<dbReference type="AlphaFoldDB" id="A0A1G2F3S8"/>
<dbReference type="SUPFAM" id="SSF53448">
    <property type="entry name" value="Nucleotide-diphospho-sugar transferases"/>
    <property type="match status" value="1"/>
</dbReference>
<dbReference type="PANTHER" id="PTHR42866">
    <property type="entry name" value="3-DEOXY-MANNO-OCTULOSONATE CYTIDYLYLTRANSFERASE"/>
    <property type="match status" value="1"/>
</dbReference>
<dbReference type="EMBL" id="MHMT01000023">
    <property type="protein sequence ID" value="OGZ32201.1"/>
    <property type="molecule type" value="Genomic_DNA"/>
</dbReference>